<feature type="non-terminal residue" evidence="1">
    <location>
        <position position="1"/>
    </location>
</feature>
<protein>
    <submittedName>
        <fullName evidence="1">Uncharacterized protein</fullName>
    </submittedName>
</protein>
<dbReference type="EMBL" id="JAWDJW010006631">
    <property type="protein sequence ID" value="KAK3064043.1"/>
    <property type="molecule type" value="Genomic_DNA"/>
</dbReference>
<evidence type="ECO:0000313" key="1">
    <source>
        <dbReference type="EMBL" id="KAK3064043.1"/>
    </source>
</evidence>
<comment type="caution">
    <text evidence="1">The sequence shown here is derived from an EMBL/GenBank/DDBJ whole genome shotgun (WGS) entry which is preliminary data.</text>
</comment>
<dbReference type="Proteomes" id="UP001186974">
    <property type="component" value="Unassembled WGS sequence"/>
</dbReference>
<reference evidence="1" key="1">
    <citation type="submission" date="2024-09" db="EMBL/GenBank/DDBJ databases">
        <title>Black Yeasts Isolated from many extreme environments.</title>
        <authorList>
            <person name="Coleine C."/>
            <person name="Stajich J.E."/>
            <person name="Selbmann L."/>
        </authorList>
    </citation>
    <scope>NUCLEOTIDE SEQUENCE</scope>
    <source>
        <strain evidence="1">CCFEE 5737</strain>
    </source>
</reference>
<proteinExistence type="predicted"/>
<organism evidence="1 2">
    <name type="scientific">Coniosporium uncinatum</name>
    <dbReference type="NCBI Taxonomy" id="93489"/>
    <lineage>
        <taxon>Eukaryota</taxon>
        <taxon>Fungi</taxon>
        <taxon>Dikarya</taxon>
        <taxon>Ascomycota</taxon>
        <taxon>Pezizomycotina</taxon>
        <taxon>Dothideomycetes</taxon>
        <taxon>Dothideomycetes incertae sedis</taxon>
        <taxon>Coniosporium</taxon>
    </lineage>
</organism>
<keyword evidence="2" id="KW-1185">Reference proteome</keyword>
<gene>
    <name evidence="1" type="ORF">LTS18_010570</name>
</gene>
<sequence length="182" mass="21160">HELQEERIASEQRSLDLKRAKHTLRQKSHDCKRLARELDRGKAEAKELHDLRRLNEHLTRETSSAIERFSLREKECRELKETRTQLAWEKNELAESLCSIERETASLRKRLADLERECSLIQESYDDLSNVNERLVNDYEELREPAFNLASNRGIDVAGSFAAKLFDVVLAQSAAQPQTQRS</sequence>
<accession>A0ACC3D9M0</accession>
<evidence type="ECO:0000313" key="2">
    <source>
        <dbReference type="Proteomes" id="UP001186974"/>
    </source>
</evidence>
<name>A0ACC3D9M0_9PEZI</name>